<evidence type="ECO:0000313" key="3">
    <source>
        <dbReference type="Proteomes" id="UP000323164"/>
    </source>
</evidence>
<dbReference type="OrthoDB" id="9804360at2"/>
<dbReference type="RefSeq" id="WP_149352837.1">
    <property type="nucleotide sequence ID" value="NZ_VTRV01000073.1"/>
</dbReference>
<organism evidence="2 3">
    <name type="scientific">Cognatilysobacter lacus</name>
    <dbReference type="NCBI Taxonomy" id="1643323"/>
    <lineage>
        <taxon>Bacteria</taxon>
        <taxon>Pseudomonadati</taxon>
        <taxon>Pseudomonadota</taxon>
        <taxon>Gammaproteobacteria</taxon>
        <taxon>Lysobacterales</taxon>
        <taxon>Lysobacteraceae</taxon>
        <taxon>Cognatilysobacter</taxon>
    </lineage>
</organism>
<dbReference type="AlphaFoldDB" id="A0A5D8Z5D2"/>
<evidence type="ECO:0008006" key="4">
    <source>
        <dbReference type="Google" id="ProtNLM"/>
    </source>
</evidence>
<dbReference type="Proteomes" id="UP000323164">
    <property type="component" value="Unassembled WGS sequence"/>
</dbReference>
<accession>A0A5D8Z5D2</accession>
<dbReference type="EMBL" id="VTRV01000073">
    <property type="protein sequence ID" value="TZF89736.1"/>
    <property type="molecule type" value="Genomic_DNA"/>
</dbReference>
<feature type="transmembrane region" description="Helical" evidence="1">
    <location>
        <begin position="42"/>
        <end position="65"/>
    </location>
</feature>
<sequence length="67" mass="6996">MSTSVLLLGVLFSSIGLGYSMYGRKQRAGVPLVCGIALMGVPYFISSVALLVIVGVVLAAIPWLLRG</sequence>
<comment type="caution">
    <text evidence="2">The sequence shown here is derived from an EMBL/GenBank/DDBJ whole genome shotgun (WGS) entry which is preliminary data.</text>
</comment>
<evidence type="ECO:0000313" key="2">
    <source>
        <dbReference type="EMBL" id="TZF89736.1"/>
    </source>
</evidence>
<protein>
    <recommendedName>
        <fullName evidence="4">Amino acid transport protein</fullName>
    </recommendedName>
</protein>
<name>A0A5D8Z5D2_9GAMM</name>
<proteinExistence type="predicted"/>
<keyword evidence="1" id="KW-0472">Membrane</keyword>
<keyword evidence="3" id="KW-1185">Reference proteome</keyword>
<keyword evidence="1" id="KW-0812">Transmembrane</keyword>
<evidence type="ECO:0000256" key="1">
    <source>
        <dbReference type="SAM" id="Phobius"/>
    </source>
</evidence>
<gene>
    <name evidence="2" type="ORF">FW784_08080</name>
</gene>
<reference evidence="2 3" key="1">
    <citation type="submission" date="2019-08" db="EMBL/GenBank/DDBJ databases">
        <title>Draft genome sequence of Lysobacter sp. UKS-15.</title>
        <authorList>
            <person name="Im W.-T."/>
        </authorList>
    </citation>
    <scope>NUCLEOTIDE SEQUENCE [LARGE SCALE GENOMIC DNA]</scope>
    <source>
        <strain evidence="2 3">UKS-15</strain>
    </source>
</reference>
<keyword evidence="1" id="KW-1133">Transmembrane helix</keyword>